<evidence type="ECO:0000313" key="4">
    <source>
        <dbReference type="Proteomes" id="UP000244956"/>
    </source>
</evidence>
<dbReference type="RefSeq" id="WP_109265140.1">
    <property type="nucleotide sequence ID" value="NZ_QEWP01000012.1"/>
</dbReference>
<dbReference type="Gene3D" id="3.20.20.80">
    <property type="entry name" value="Glycosidases"/>
    <property type="match status" value="1"/>
</dbReference>
<feature type="region of interest" description="Disordered" evidence="1">
    <location>
        <begin position="26"/>
        <end position="52"/>
    </location>
</feature>
<dbReference type="Pfam" id="PF00128">
    <property type="entry name" value="Alpha-amylase"/>
    <property type="match status" value="2"/>
</dbReference>
<dbReference type="Pfam" id="PF16657">
    <property type="entry name" value="Malt_amylase_C"/>
    <property type="match status" value="1"/>
</dbReference>
<reference evidence="3 4" key="1">
    <citation type="submission" date="2018-05" db="EMBL/GenBank/DDBJ databases">
        <title>Marinilabilia rubrum sp. nov., isolated from saltern sediment.</title>
        <authorList>
            <person name="Zhang R."/>
        </authorList>
    </citation>
    <scope>NUCLEOTIDE SEQUENCE [LARGE SCALE GENOMIC DNA]</scope>
    <source>
        <strain evidence="3 4">WTE16</strain>
    </source>
</reference>
<dbReference type="CDD" id="cd11313">
    <property type="entry name" value="AmyAc_arch_bac_AmyA"/>
    <property type="match status" value="1"/>
</dbReference>
<dbReference type="InterPro" id="IPR006047">
    <property type="entry name" value="GH13_cat_dom"/>
</dbReference>
<sequence length="468" mass="53564">MRNMFAYIIHLLLLPLFLTSCEKDSGEKWETNHPKEEETEQTEQPSQYGAPFGNVPETPDVAMYEVNLRAYSQEGNLGGVKAKLDSIEALGINVVWLMPIYPTGDVKAVGSPYAVKDYKAIHDDYGTLDDLRSLVDEAHQRDMAVILDWVANHTAWDHEWITEHPSWYAQDDNGNIIIPPGTGWEDVAELNYDNQSLREEMIQSMKYWVLEANVDGFRCDYAHGVPDDFWKQAIDTLRSIPDRDIIMFAESERKELLTSGFDMMFGWRFYTGLKESFNEGQPASAIIEAHDEEYYGLSSEKHVLRWITNHDQNAWETTPDEQFNNKDGSMAAFVVSAYMGGVPLIYSGQEVGFPDQISFFEGNVNKIDWTINPDYKEEYEKVLNFRQNNTALRRGSLINYKSNDVMAFERTSGDETVLVLVNLRNSSVQYAVPDDLQNTNWNEGFTGAEVTLETSLELAPYEYVIYKK</sequence>
<dbReference type="InterPro" id="IPR013780">
    <property type="entry name" value="Glyco_hydro_b"/>
</dbReference>
<protein>
    <submittedName>
        <fullName evidence="3">Alpha-amylase</fullName>
    </submittedName>
</protein>
<evidence type="ECO:0000313" key="3">
    <source>
        <dbReference type="EMBL" id="PWD98606.1"/>
    </source>
</evidence>
<dbReference type="OrthoDB" id="9805159at2"/>
<name>A0A2U2B6D1_9BACT</name>
<proteinExistence type="predicted"/>
<dbReference type="PANTHER" id="PTHR47786:SF2">
    <property type="entry name" value="GLYCOSYL HYDROLASE FAMILY 13 CATALYTIC DOMAIN-CONTAINING PROTEIN"/>
    <property type="match status" value="1"/>
</dbReference>
<feature type="domain" description="Glycosyl hydrolase family 13 catalytic" evidence="2">
    <location>
        <begin position="65"/>
        <end position="386"/>
    </location>
</feature>
<gene>
    <name evidence="3" type="ORF">DDZ16_14180</name>
</gene>
<comment type="caution">
    <text evidence="3">The sequence shown here is derived from an EMBL/GenBank/DDBJ whole genome shotgun (WGS) entry which is preliminary data.</text>
</comment>
<dbReference type="InterPro" id="IPR017853">
    <property type="entry name" value="GH"/>
</dbReference>
<dbReference type="Proteomes" id="UP000244956">
    <property type="component" value="Unassembled WGS sequence"/>
</dbReference>
<evidence type="ECO:0000256" key="1">
    <source>
        <dbReference type="SAM" id="MobiDB-lite"/>
    </source>
</evidence>
<dbReference type="GO" id="GO:0005975">
    <property type="term" value="P:carbohydrate metabolic process"/>
    <property type="evidence" value="ECO:0007669"/>
    <property type="project" value="InterPro"/>
</dbReference>
<dbReference type="SUPFAM" id="SSF51445">
    <property type="entry name" value="(Trans)glycosidases"/>
    <property type="match status" value="1"/>
</dbReference>
<dbReference type="Gene3D" id="2.60.40.1180">
    <property type="entry name" value="Golgi alpha-mannosidase II"/>
    <property type="match status" value="1"/>
</dbReference>
<feature type="compositionally biased region" description="Basic and acidic residues" evidence="1">
    <location>
        <begin position="26"/>
        <end position="36"/>
    </location>
</feature>
<dbReference type="AlphaFoldDB" id="A0A2U2B6D1"/>
<dbReference type="PROSITE" id="PS51257">
    <property type="entry name" value="PROKAR_LIPOPROTEIN"/>
    <property type="match status" value="1"/>
</dbReference>
<accession>A0A2U2B6D1</accession>
<evidence type="ECO:0000259" key="2">
    <source>
        <dbReference type="SMART" id="SM00642"/>
    </source>
</evidence>
<keyword evidence="4" id="KW-1185">Reference proteome</keyword>
<organism evidence="3 4">
    <name type="scientific">Marinilabilia rubra</name>
    <dbReference type="NCBI Taxonomy" id="2162893"/>
    <lineage>
        <taxon>Bacteria</taxon>
        <taxon>Pseudomonadati</taxon>
        <taxon>Bacteroidota</taxon>
        <taxon>Bacteroidia</taxon>
        <taxon>Marinilabiliales</taxon>
        <taxon>Marinilabiliaceae</taxon>
        <taxon>Marinilabilia</taxon>
    </lineage>
</organism>
<dbReference type="PANTHER" id="PTHR47786">
    <property type="entry name" value="ALPHA-1,4-GLUCAN:MALTOSE-1-PHOSPHATE MALTOSYLTRANSFERASE"/>
    <property type="match status" value="1"/>
</dbReference>
<dbReference type="EMBL" id="QEWP01000012">
    <property type="protein sequence ID" value="PWD98606.1"/>
    <property type="molecule type" value="Genomic_DNA"/>
</dbReference>
<dbReference type="SUPFAM" id="SSF51011">
    <property type="entry name" value="Glycosyl hydrolase domain"/>
    <property type="match status" value="1"/>
</dbReference>
<dbReference type="InterPro" id="IPR032091">
    <property type="entry name" value="Malt_amylase-like_C"/>
</dbReference>
<dbReference type="SMART" id="SM00642">
    <property type="entry name" value="Aamy"/>
    <property type="match status" value="1"/>
</dbReference>